<keyword evidence="2" id="KW-0812">Transmembrane</keyword>
<protein>
    <recommendedName>
        <fullName evidence="5">Integral membrane protein</fullName>
    </recommendedName>
</protein>
<gene>
    <name evidence="3" type="ORF">ABB07_37280</name>
</gene>
<keyword evidence="4" id="KW-1185">Reference proteome</keyword>
<feature type="region of interest" description="Disordered" evidence="1">
    <location>
        <begin position="1"/>
        <end position="21"/>
    </location>
</feature>
<sequence length="118" mass="12711">MIAGHDMTAEGERSVSDSTVEKNEPEVVPFMAYFWATVLTGGGAFSLTVLDNSGWHRYAHMLAFVSGLIGVGECVKKAREARHAGLPQPWLPPVLLAGYAVALVVLAVVVLVRHHSFP</sequence>
<dbReference type="EMBL" id="CP011497">
    <property type="protein sequence ID" value="AKJ15514.1"/>
    <property type="molecule type" value="Genomic_DNA"/>
</dbReference>
<accession>A0ABM5TWP1</accession>
<feature type="compositionally biased region" description="Basic and acidic residues" evidence="1">
    <location>
        <begin position="7"/>
        <end position="21"/>
    </location>
</feature>
<keyword evidence="2" id="KW-1133">Transmembrane helix</keyword>
<feature type="transmembrane region" description="Helical" evidence="2">
    <location>
        <begin position="62"/>
        <end position="78"/>
    </location>
</feature>
<keyword evidence="2" id="KW-0472">Membrane</keyword>
<feature type="transmembrane region" description="Helical" evidence="2">
    <location>
        <begin position="30"/>
        <end position="50"/>
    </location>
</feature>
<evidence type="ECO:0000313" key="3">
    <source>
        <dbReference type="EMBL" id="AKJ15514.1"/>
    </source>
</evidence>
<reference evidence="3 4" key="1">
    <citation type="journal article" date="2015" name="ISME J.">
        <title>Draft Genome Sequence of Streptomyces incarnatus NRRL8089, which Produces the Nucleoside Antibiotic Sinefungin.</title>
        <authorList>
            <person name="Oshima K."/>
            <person name="Hattori M."/>
            <person name="Shimizu H."/>
            <person name="Fukuda K."/>
            <person name="Nemoto M."/>
            <person name="Inagaki K."/>
            <person name="Tamura T."/>
        </authorList>
    </citation>
    <scope>NUCLEOTIDE SEQUENCE [LARGE SCALE GENOMIC DNA]</scope>
    <source>
        <strain evidence="3 4">NRRL 8089</strain>
    </source>
</reference>
<dbReference type="Proteomes" id="UP000035366">
    <property type="component" value="Chromosome"/>
</dbReference>
<evidence type="ECO:0008006" key="5">
    <source>
        <dbReference type="Google" id="ProtNLM"/>
    </source>
</evidence>
<evidence type="ECO:0000313" key="4">
    <source>
        <dbReference type="Proteomes" id="UP000035366"/>
    </source>
</evidence>
<feature type="transmembrane region" description="Helical" evidence="2">
    <location>
        <begin position="90"/>
        <end position="112"/>
    </location>
</feature>
<evidence type="ECO:0000256" key="2">
    <source>
        <dbReference type="SAM" id="Phobius"/>
    </source>
</evidence>
<proteinExistence type="predicted"/>
<organism evidence="3 4">
    <name type="scientific">Streptomyces incarnatus</name>
    <dbReference type="NCBI Taxonomy" id="665007"/>
    <lineage>
        <taxon>Bacteria</taxon>
        <taxon>Bacillati</taxon>
        <taxon>Actinomycetota</taxon>
        <taxon>Actinomycetes</taxon>
        <taxon>Kitasatosporales</taxon>
        <taxon>Streptomycetaceae</taxon>
        <taxon>Streptomyces</taxon>
    </lineage>
</organism>
<evidence type="ECO:0000256" key="1">
    <source>
        <dbReference type="SAM" id="MobiDB-lite"/>
    </source>
</evidence>
<name>A0ABM5TWP1_9ACTN</name>